<dbReference type="InterPro" id="IPR049704">
    <property type="entry name" value="Aminotrans_3_PPA_site"/>
</dbReference>
<dbReference type="EC" id="2.6.1.11" evidence="6"/>
<sequence>MSFLMNNYVRADIAFVRGKGARVIDDKGREFIDFAAGIGVNSLGHANKAVVNAICEQSGKILHSSNLYRILPQERAAQKISELLKRHTYTFFCNSGAEANEAAIKLARKYGTENFKEKKYEILTLKNSFHGRTMATLKATGQDKFHPDIFAPYIDGFKFFDDIDEIISNIDEKTVAVMIELIQGEGGIKPLEVDKVVKLAEVLKEKNLLLITDEVQCGVYRTGAFATSQIYGITPDIITFAKGLAGGVAIGACVCDKDIFAPGDHGSTFGGNFLATNTSLAVLNELENLQKSGKLARRISRFEKKLNKLVELYPEIFEKRVGLGLMQGLVLKDANNLSKIYTNALKHRVLILKSGTETLRFLPPLNIKKSDIKEGISRLCKALDEI</sequence>
<dbReference type="STRING" id="360107.CHAB381_0717"/>
<proteinExistence type="inferred from homology"/>
<dbReference type="InterPro" id="IPR005814">
    <property type="entry name" value="Aminotrans_3"/>
</dbReference>
<dbReference type="FunFam" id="3.40.640.10:FF:000004">
    <property type="entry name" value="Acetylornithine aminotransferase"/>
    <property type="match status" value="1"/>
</dbReference>
<dbReference type="Proteomes" id="UP000002407">
    <property type="component" value="Chromosome"/>
</dbReference>
<dbReference type="GO" id="GO:0003992">
    <property type="term" value="F:N2-acetyl-L-ornithine:2-oxoglutarate 5-aminotransferase activity"/>
    <property type="evidence" value="ECO:0007669"/>
    <property type="project" value="UniProtKB-EC"/>
</dbReference>
<dbReference type="AlphaFoldDB" id="A7I1A6"/>
<organism evidence="6 7">
    <name type="scientific">Campylobacter hominis (strain ATCC BAA-381 / DSM 21671 / CCUG 45161 / LMG 19568 / NCTC 13146 / CH001A)</name>
    <dbReference type="NCBI Taxonomy" id="360107"/>
    <lineage>
        <taxon>Bacteria</taxon>
        <taxon>Pseudomonadati</taxon>
        <taxon>Campylobacterota</taxon>
        <taxon>Epsilonproteobacteria</taxon>
        <taxon>Campylobacterales</taxon>
        <taxon>Campylobacteraceae</taxon>
        <taxon>Campylobacter</taxon>
    </lineage>
</organism>
<protein>
    <submittedName>
        <fullName evidence="6">Acetylornithine aminotransferase (Acoat)</fullName>
        <ecNumber evidence="6">2.6.1.11</ecNumber>
    </submittedName>
</protein>
<dbReference type="KEGG" id="cha:CHAB381_0717"/>
<evidence type="ECO:0000256" key="1">
    <source>
        <dbReference type="ARBA" id="ARBA00001933"/>
    </source>
</evidence>
<keyword evidence="4 5" id="KW-0663">Pyridoxal phosphate</keyword>
<evidence type="ECO:0000256" key="4">
    <source>
        <dbReference type="ARBA" id="ARBA00022898"/>
    </source>
</evidence>
<dbReference type="InterPro" id="IPR015424">
    <property type="entry name" value="PyrdxlP-dep_Trfase"/>
</dbReference>
<dbReference type="GO" id="GO:0030170">
    <property type="term" value="F:pyridoxal phosphate binding"/>
    <property type="evidence" value="ECO:0007669"/>
    <property type="project" value="InterPro"/>
</dbReference>
<dbReference type="CDD" id="cd00610">
    <property type="entry name" value="OAT_like"/>
    <property type="match status" value="1"/>
</dbReference>
<keyword evidence="2 6" id="KW-0032">Aminotransferase</keyword>
<dbReference type="Gene3D" id="3.40.640.10">
    <property type="entry name" value="Type I PLP-dependent aspartate aminotransferase-like (Major domain)"/>
    <property type="match status" value="1"/>
</dbReference>
<dbReference type="Gene3D" id="3.90.1150.10">
    <property type="entry name" value="Aspartate Aminotransferase, domain 1"/>
    <property type="match status" value="1"/>
</dbReference>
<dbReference type="Pfam" id="PF00202">
    <property type="entry name" value="Aminotran_3"/>
    <property type="match status" value="1"/>
</dbReference>
<dbReference type="InterPro" id="IPR015422">
    <property type="entry name" value="PyrdxlP-dep_Trfase_small"/>
</dbReference>
<dbReference type="PROSITE" id="PS00600">
    <property type="entry name" value="AA_TRANSFER_CLASS_3"/>
    <property type="match status" value="1"/>
</dbReference>
<evidence type="ECO:0000256" key="3">
    <source>
        <dbReference type="ARBA" id="ARBA00022679"/>
    </source>
</evidence>
<evidence type="ECO:0000313" key="6">
    <source>
        <dbReference type="EMBL" id="ABS51694.1"/>
    </source>
</evidence>
<keyword evidence="7" id="KW-1185">Reference proteome</keyword>
<dbReference type="RefSeq" id="WP_012108585.1">
    <property type="nucleotide sequence ID" value="NC_009714.1"/>
</dbReference>
<comment type="similarity">
    <text evidence="5">Belongs to the class-III pyridoxal-phosphate-dependent aminotransferase family.</text>
</comment>
<dbReference type="PIRSF" id="PIRSF000521">
    <property type="entry name" value="Transaminase_4ab_Lys_Orn"/>
    <property type="match status" value="1"/>
</dbReference>
<dbReference type="eggNOG" id="COG4992">
    <property type="taxonomic scope" value="Bacteria"/>
</dbReference>
<dbReference type="PANTHER" id="PTHR11986:SF79">
    <property type="entry name" value="ACETYLORNITHINE AMINOTRANSFERASE, MITOCHONDRIAL"/>
    <property type="match status" value="1"/>
</dbReference>
<dbReference type="InterPro" id="IPR050103">
    <property type="entry name" value="Class-III_PLP-dep_AT"/>
</dbReference>
<comment type="cofactor">
    <cofactor evidence="1">
        <name>pyridoxal 5'-phosphate</name>
        <dbReference type="ChEBI" id="CHEBI:597326"/>
    </cofactor>
</comment>
<reference evidence="7" key="1">
    <citation type="submission" date="2007-07" db="EMBL/GenBank/DDBJ databases">
        <title>Complete genome sequence of Campylobacter hominis ATCC BAA-381, a commensal isolated from the human gastrointestinal tract.</title>
        <authorList>
            <person name="Fouts D.E."/>
            <person name="Mongodin E.F."/>
            <person name="Puiu D."/>
            <person name="Sebastian Y."/>
            <person name="Miller W.G."/>
            <person name="Mandrell R.E."/>
            <person name="Nelson K.E."/>
        </authorList>
    </citation>
    <scope>NUCLEOTIDE SEQUENCE [LARGE SCALE GENOMIC DNA]</scope>
    <source>
        <strain evidence="7">ATCC BAA-381 / LMG 19568 / NCTC 13146 / CH001A</strain>
    </source>
</reference>
<dbReference type="SUPFAM" id="SSF53383">
    <property type="entry name" value="PLP-dependent transferases"/>
    <property type="match status" value="1"/>
</dbReference>
<accession>A7I1A6</accession>
<evidence type="ECO:0000313" key="7">
    <source>
        <dbReference type="Proteomes" id="UP000002407"/>
    </source>
</evidence>
<dbReference type="GO" id="GO:0042802">
    <property type="term" value="F:identical protein binding"/>
    <property type="evidence" value="ECO:0007669"/>
    <property type="project" value="TreeGrafter"/>
</dbReference>
<keyword evidence="3 6" id="KW-0808">Transferase</keyword>
<dbReference type="PANTHER" id="PTHR11986">
    <property type="entry name" value="AMINOTRANSFERASE CLASS III"/>
    <property type="match status" value="1"/>
</dbReference>
<evidence type="ECO:0000256" key="5">
    <source>
        <dbReference type="RuleBase" id="RU003560"/>
    </source>
</evidence>
<gene>
    <name evidence="6" type="ordered locus">CHAB381_0717</name>
</gene>
<dbReference type="OrthoDB" id="9801834at2"/>
<evidence type="ECO:0000256" key="2">
    <source>
        <dbReference type="ARBA" id="ARBA00022576"/>
    </source>
</evidence>
<name>A7I1A6_CAMHC</name>
<dbReference type="NCBIfam" id="NF002325">
    <property type="entry name" value="PRK01278.1"/>
    <property type="match status" value="1"/>
</dbReference>
<dbReference type="EMBL" id="CP000776">
    <property type="protein sequence ID" value="ABS51694.1"/>
    <property type="molecule type" value="Genomic_DNA"/>
</dbReference>
<dbReference type="InterPro" id="IPR015421">
    <property type="entry name" value="PyrdxlP-dep_Trfase_major"/>
</dbReference>
<dbReference type="HOGENOM" id="CLU_016922_10_1_7"/>